<keyword evidence="5" id="KW-1003">Cell membrane</keyword>
<dbReference type="PANTHER" id="PTHR38786">
    <property type="entry name" value="FLAGELLAR FLIJ PROTEIN"/>
    <property type="match status" value="1"/>
</dbReference>
<keyword evidence="12" id="KW-0282">Flagellum</keyword>
<dbReference type="RefSeq" id="WP_184592834.1">
    <property type="nucleotide sequence ID" value="NZ_JACHLI010000018.1"/>
</dbReference>
<accession>A0A7W7KN36</accession>
<dbReference type="Gene3D" id="1.10.287.1700">
    <property type="match status" value="1"/>
</dbReference>
<keyword evidence="9" id="KW-0472">Membrane</keyword>
<dbReference type="GO" id="GO:0044781">
    <property type="term" value="P:bacterial-type flagellum organization"/>
    <property type="evidence" value="ECO:0007669"/>
    <property type="project" value="UniProtKB-KW"/>
</dbReference>
<keyword evidence="12" id="KW-0969">Cilium</keyword>
<evidence type="ECO:0000256" key="9">
    <source>
        <dbReference type="ARBA" id="ARBA00023136"/>
    </source>
</evidence>
<evidence type="ECO:0000256" key="10">
    <source>
        <dbReference type="ARBA" id="ARBA00023225"/>
    </source>
</evidence>
<comment type="caution">
    <text evidence="12">The sequence shown here is derived from an EMBL/GenBank/DDBJ whole genome shotgun (WGS) entry which is preliminary data.</text>
</comment>
<dbReference type="GO" id="GO:0005886">
    <property type="term" value="C:plasma membrane"/>
    <property type="evidence" value="ECO:0007669"/>
    <property type="project" value="UniProtKB-SubCell"/>
</dbReference>
<evidence type="ECO:0000256" key="1">
    <source>
        <dbReference type="ARBA" id="ARBA00004413"/>
    </source>
</evidence>
<gene>
    <name evidence="12" type="ORF">HNP46_004276</name>
</gene>
<dbReference type="PRINTS" id="PR01004">
    <property type="entry name" value="FLGFLIJ"/>
</dbReference>
<dbReference type="PANTHER" id="PTHR38786:SF1">
    <property type="entry name" value="FLAGELLAR FLIJ PROTEIN"/>
    <property type="match status" value="1"/>
</dbReference>
<dbReference type="InterPro" id="IPR012823">
    <property type="entry name" value="Flagell_FliJ"/>
</dbReference>
<keyword evidence="6" id="KW-0145">Chemotaxis</keyword>
<keyword evidence="8" id="KW-0653">Protein transport</keyword>
<dbReference type="InterPro" id="IPR018006">
    <property type="entry name" value="Flag_FliJ_proteobac"/>
</dbReference>
<dbReference type="EMBL" id="JACHLI010000018">
    <property type="protein sequence ID" value="MBB4865395.1"/>
    <property type="molecule type" value="Genomic_DNA"/>
</dbReference>
<dbReference type="GO" id="GO:0071973">
    <property type="term" value="P:bacterial-type flagellum-dependent cell motility"/>
    <property type="evidence" value="ECO:0007669"/>
    <property type="project" value="InterPro"/>
</dbReference>
<keyword evidence="7" id="KW-1005">Bacterial flagellum biogenesis</keyword>
<evidence type="ECO:0000256" key="2">
    <source>
        <dbReference type="ARBA" id="ARBA00010004"/>
    </source>
</evidence>
<evidence type="ECO:0000313" key="13">
    <source>
        <dbReference type="Proteomes" id="UP000566995"/>
    </source>
</evidence>
<dbReference type="InterPro" id="IPR052570">
    <property type="entry name" value="FliJ"/>
</dbReference>
<evidence type="ECO:0000256" key="3">
    <source>
        <dbReference type="ARBA" id="ARBA00020392"/>
    </source>
</evidence>
<keyword evidence="10" id="KW-1006">Bacterial flagellum protein export</keyword>
<comment type="subcellular location">
    <subcellularLocation>
        <location evidence="1">Cell membrane</location>
        <topology evidence="1">Peripheral membrane protein</topology>
        <orientation evidence="1">Cytoplasmic side</orientation>
    </subcellularLocation>
</comment>
<dbReference type="GO" id="GO:0006935">
    <property type="term" value="P:chemotaxis"/>
    <property type="evidence" value="ECO:0007669"/>
    <property type="project" value="UniProtKB-KW"/>
</dbReference>
<dbReference type="Proteomes" id="UP000566995">
    <property type="component" value="Unassembled WGS sequence"/>
</dbReference>
<evidence type="ECO:0000256" key="4">
    <source>
        <dbReference type="ARBA" id="ARBA00022448"/>
    </source>
</evidence>
<organism evidence="12 13">
    <name type="scientific">Pseudomonas nitroreducens</name>
    <dbReference type="NCBI Taxonomy" id="46680"/>
    <lineage>
        <taxon>Bacteria</taxon>
        <taxon>Pseudomonadati</taxon>
        <taxon>Pseudomonadota</taxon>
        <taxon>Gammaproteobacteria</taxon>
        <taxon>Pseudomonadales</taxon>
        <taxon>Pseudomonadaceae</taxon>
        <taxon>Pseudomonas</taxon>
    </lineage>
</organism>
<keyword evidence="11" id="KW-0175">Coiled coil</keyword>
<dbReference type="AlphaFoldDB" id="A0A7W7KN36"/>
<dbReference type="GO" id="GO:0003774">
    <property type="term" value="F:cytoskeletal motor activity"/>
    <property type="evidence" value="ECO:0007669"/>
    <property type="project" value="InterPro"/>
</dbReference>
<evidence type="ECO:0000256" key="8">
    <source>
        <dbReference type="ARBA" id="ARBA00022927"/>
    </source>
</evidence>
<name>A0A7W7KN36_PSENT</name>
<evidence type="ECO:0000256" key="5">
    <source>
        <dbReference type="ARBA" id="ARBA00022475"/>
    </source>
</evidence>
<proteinExistence type="inferred from homology"/>
<dbReference type="GO" id="GO:0015031">
    <property type="term" value="P:protein transport"/>
    <property type="evidence" value="ECO:0007669"/>
    <property type="project" value="UniProtKB-KW"/>
</dbReference>
<protein>
    <recommendedName>
        <fullName evidence="3">Flagellar FliJ protein</fullName>
    </recommendedName>
</protein>
<dbReference type="GO" id="GO:0009288">
    <property type="term" value="C:bacterial-type flagellum"/>
    <property type="evidence" value="ECO:0007669"/>
    <property type="project" value="InterPro"/>
</dbReference>
<dbReference type="Pfam" id="PF02050">
    <property type="entry name" value="FliJ"/>
    <property type="match status" value="1"/>
</dbReference>
<dbReference type="InterPro" id="IPR053716">
    <property type="entry name" value="Flag_assembly_chemotaxis_eff"/>
</dbReference>
<sequence>MTNNKNALDLIIEQSRELVERATNRLANSQRNQQEAANSVTQLLEYRTQYLDEMQRMMRAGMDAISAQNYRTFMKALDRAIEEARQAYLSSSKDVEVKQDEWRGEYRELKSREMLQGRRIEKARVQESRREQKAADEICGQMFTRRATAFGLN</sequence>
<evidence type="ECO:0000313" key="12">
    <source>
        <dbReference type="EMBL" id="MBB4865395.1"/>
    </source>
</evidence>
<comment type="similarity">
    <text evidence="2">Belongs to the FliJ family.</text>
</comment>
<feature type="coiled-coil region" evidence="11">
    <location>
        <begin position="12"/>
        <end position="39"/>
    </location>
</feature>
<reference evidence="12 13" key="1">
    <citation type="submission" date="2020-08" db="EMBL/GenBank/DDBJ databases">
        <title>Functional genomics of gut bacteria from endangered species of beetles.</title>
        <authorList>
            <person name="Carlos-Shanley C."/>
        </authorList>
    </citation>
    <scope>NUCLEOTIDE SEQUENCE [LARGE SCALE GENOMIC DNA]</scope>
    <source>
        <strain evidence="12 13">S00179</strain>
    </source>
</reference>
<evidence type="ECO:0000256" key="6">
    <source>
        <dbReference type="ARBA" id="ARBA00022500"/>
    </source>
</evidence>
<dbReference type="NCBIfam" id="TIGR02473">
    <property type="entry name" value="flagell_FliJ"/>
    <property type="match status" value="1"/>
</dbReference>
<evidence type="ECO:0000256" key="7">
    <source>
        <dbReference type="ARBA" id="ARBA00022795"/>
    </source>
</evidence>
<keyword evidence="12" id="KW-0966">Cell projection</keyword>
<keyword evidence="4" id="KW-0813">Transport</keyword>
<dbReference type="PIRSF" id="PIRSF019404">
    <property type="entry name" value="FliJ"/>
    <property type="match status" value="1"/>
</dbReference>
<evidence type="ECO:0000256" key="11">
    <source>
        <dbReference type="SAM" id="Coils"/>
    </source>
</evidence>